<dbReference type="InParanoid" id="A0A1I1UC56"/>
<keyword evidence="12" id="KW-1185">Reference proteome</keyword>
<dbReference type="AlphaFoldDB" id="A0A1I1UC56"/>
<dbReference type="FunCoup" id="A0A1I1UC56">
    <property type="interactions" value="474"/>
</dbReference>
<dbReference type="PANTHER" id="PTHR43406">
    <property type="entry name" value="TRYPTOPHAN SYNTHASE, ALPHA CHAIN"/>
    <property type="match status" value="1"/>
</dbReference>
<dbReference type="PANTHER" id="PTHR43406:SF1">
    <property type="entry name" value="TRYPTOPHAN SYNTHASE ALPHA CHAIN, CHLOROPLASTIC"/>
    <property type="match status" value="1"/>
</dbReference>
<comment type="pathway">
    <text evidence="2 9">Amino-acid biosynthesis; L-tryptophan biosynthesis; L-tryptophan from chorismate: step 5/5.</text>
</comment>
<comment type="catalytic activity">
    <reaction evidence="8 9">
        <text>(1S,2R)-1-C-(indol-3-yl)glycerol 3-phosphate + L-serine = D-glyceraldehyde 3-phosphate + L-tryptophan + H2O</text>
        <dbReference type="Rhea" id="RHEA:10532"/>
        <dbReference type="ChEBI" id="CHEBI:15377"/>
        <dbReference type="ChEBI" id="CHEBI:33384"/>
        <dbReference type="ChEBI" id="CHEBI:57912"/>
        <dbReference type="ChEBI" id="CHEBI:58866"/>
        <dbReference type="ChEBI" id="CHEBI:59776"/>
        <dbReference type="EC" id="4.2.1.20"/>
    </reaction>
</comment>
<dbReference type="CDD" id="cd04724">
    <property type="entry name" value="Tryptophan_synthase_alpha"/>
    <property type="match status" value="1"/>
</dbReference>
<dbReference type="FunFam" id="3.20.20.70:FF:000037">
    <property type="entry name" value="Tryptophan synthase alpha chain"/>
    <property type="match status" value="1"/>
</dbReference>
<keyword evidence="5 9" id="KW-0822">Tryptophan biosynthesis</keyword>
<feature type="active site" description="Proton acceptor" evidence="9">
    <location>
        <position position="45"/>
    </location>
</feature>
<protein>
    <recommendedName>
        <fullName evidence="9">Tryptophan synthase alpha chain</fullName>
        <ecNumber evidence="9">4.2.1.20</ecNumber>
    </recommendedName>
</protein>
<keyword evidence="6 9" id="KW-0057">Aromatic amino acid biosynthesis</keyword>
<sequence length="257" mass="28704">MNKLTNVFNHNSNLLSIYFTAGFPNADSTLHVLKALEQGGTDFVEVGIPYSDPLADGPVIQNSSSRALANGMSLKMLFDQLKELKNTVNIPVILMGYLNPILKFGIESFIENCRQVGVSGLIIPDLPYEIYLEKYQTLFEQNNISNIFLITPQTGEERIRKLDRASTSFLYMVSSAAVTGVRDGLSESQIQYFERIKNMQLKTPAMVGFGISNHKTYREVCRYAHGAIVGSAFIKHLETHGDDASEIIKFVKNLKNN</sequence>
<feature type="active site" description="Proton acceptor" evidence="9">
    <location>
        <position position="56"/>
    </location>
</feature>
<dbReference type="Gene3D" id="3.20.20.70">
    <property type="entry name" value="Aldolase class I"/>
    <property type="match status" value="1"/>
</dbReference>
<dbReference type="InterPro" id="IPR013785">
    <property type="entry name" value="Aldolase_TIM"/>
</dbReference>
<dbReference type="GO" id="GO:0004834">
    <property type="term" value="F:tryptophan synthase activity"/>
    <property type="evidence" value="ECO:0007669"/>
    <property type="project" value="UniProtKB-UniRule"/>
</dbReference>
<evidence type="ECO:0000256" key="2">
    <source>
        <dbReference type="ARBA" id="ARBA00004733"/>
    </source>
</evidence>
<evidence type="ECO:0000256" key="9">
    <source>
        <dbReference type="HAMAP-Rule" id="MF_00131"/>
    </source>
</evidence>
<dbReference type="eggNOG" id="COG0159">
    <property type="taxonomic scope" value="Bacteria"/>
</dbReference>
<dbReference type="NCBIfam" id="TIGR00262">
    <property type="entry name" value="trpA"/>
    <property type="match status" value="1"/>
</dbReference>
<organism evidence="11 12">
    <name type="scientific">Thermophagus xiamenensis</name>
    <dbReference type="NCBI Taxonomy" id="385682"/>
    <lineage>
        <taxon>Bacteria</taxon>
        <taxon>Pseudomonadati</taxon>
        <taxon>Bacteroidota</taxon>
        <taxon>Bacteroidia</taxon>
        <taxon>Marinilabiliales</taxon>
        <taxon>Marinilabiliaceae</taxon>
        <taxon>Thermophagus</taxon>
    </lineage>
</organism>
<evidence type="ECO:0000256" key="6">
    <source>
        <dbReference type="ARBA" id="ARBA00023141"/>
    </source>
</evidence>
<evidence type="ECO:0000313" key="11">
    <source>
        <dbReference type="EMBL" id="SFD68446.1"/>
    </source>
</evidence>
<dbReference type="GO" id="GO:0005829">
    <property type="term" value="C:cytosol"/>
    <property type="evidence" value="ECO:0007669"/>
    <property type="project" value="TreeGrafter"/>
</dbReference>
<keyword evidence="4 9" id="KW-0028">Amino-acid biosynthesis</keyword>
<evidence type="ECO:0000256" key="3">
    <source>
        <dbReference type="ARBA" id="ARBA00011270"/>
    </source>
</evidence>
<proteinExistence type="inferred from homology"/>
<dbReference type="InterPro" id="IPR002028">
    <property type="entry name" value="Trp_synthase_suA"/>
</dbReference>
<evidence type="ECO:0000256" key="8">
    <source>
        <dbReference type="ARBA" id="ARBA00049047"/>
    </source>
</evidence>
<name>A0A1I1UC56_9BACT</name>
<dbReference type="InterPro" id="IPR018204">
    <property type="entry name" value="Trp_synthase_alpha_AS"/>
</dbReference>
<dbReference type="PROSITE" id="PS00167">
    <property type="entry name" value="TRP_SYNTHASE_ALPHA"/>
    <property type="match status" value="1"/>
</dbReference>
<gene>
    <name evidence="9" type="primary">trpA</name>
    <name evidence="11" type="ORF">SAMN05444380_10122</name>
</gene>
<comment type="subunit">
    <text evidence="3 9">Tetramer of two alpha and two beta chains.</text>
</comment>
<dbReference type="Pfam" id="PF00290">
    <property type="entry name" value="Trp_syntA"/>
    <property type="match status" value="1"/>
</dbReference>
<accession>A0A1I1UC56</accession>
<dbReference type="HAMAP" id="MF_00131">
    <property type="entry name" value="Trp_synth_alpha"/>
    <property type="match status" value="1"/>
</dbReference>
<reference evidence="11 12" key="1">
    <citation type="submission" date="2016-10" db="EMBL/GenBank/DDBJ databases">
        <authorList>
            <person name="de Groot N.N."/>
        </authorList>
    </citation>
    <scope>NUCLEOTIDE SEQUENCE [LARGE SCALE GENOMIC DNA]</scope>
    <source>
        <strain evidence="11 12">DSM 19012</strain>
    </source>
</reference>
<dbReference type="STRING" id="385682.SAMN05444380_10122"/>
<evidence type="ECO:0000256" key="7">
    <source>
        <dbReference type="ARBA" id="ARBA00023239"/>
    </source>
</evidence>
<dbReference type="Proteomes" id="UP000181976">
    <property type="component" value="Unassembled WGS sequence"/>
</dbReference>
<dbReference type="EC" id="4.2.1.20" evidence="9"/>
<comment type="similarity">
    <text evidence="9 10">Belongs to the TrpA family.</text>
</comment>
<evidence type="ECO:0000313" key="12">
    <source>
        <dbReference type="Proteomes" id="UP000181976"/>
    </source>
</evidence>
<dbReference type="RefSeq" id="WP_010527319.1">
    <property type="nucleotide sequence ID" value="NZ_AFSL01000040.1"/>
</dbReference>
<evidence type="ECO:0000256" key="1">
    <source>
        <dbReference type="ARBA" id="ARBA00003365"/>
    </source>
</evidence>
<comment type="function">
    <text evidence="1 9">The alpha subunit is responsible for the aldol cleavage of indoleglycerol phosphate to indole and glyceraldehyde 3-phosphate.</text>
</comment>
<evidence type="ECO:0000256" key="4">
    <source>
        <dbReference type="ARBA" id="ARBA00022605"/>
    </source>
</evidence>
<evidence type="ECO:0000256" key="5">
    <source>
        <dbReference type="ARBA" id="ARBA00022822"/>
    </source>
</evidence>
<dbReference type="SUPFAM" id="SSF51366">
    <property type="entry name" value="Ribulose-phoshate binding barrel"/>
    <property type="match status" value="1"/>
</dbReference>
<dbReference type="EMBL" id="FONA01000001">
    <property type="protein sequence ID" value="SFD68446.1"/>
    <property type="molecule type" value="Genomic_DNA"/>
</dbReference>
<dbReference type="OrthoDB" id="9804578at2"/>
<keyword evidence="7 9" id="KW-0456">Lyase</keyword>
<evidence type="ECO:0000256" key="10">
    <source>
        <dbReference type="RuleBase" id="RU003662"/>
    </source>
</evidence>
<dbReference type="UniPathway" id="UPA00035">
    <property type="reaction ID" value="UER00044"/>
</dbReference>
<dbReference type="InterPro" id="IPR011060">
    <property type="entry name" value="RibuloseP-bd_barrel"/>
</dbReference>